<dbReference type="GO" id="GO:0016020">
    <property type="term" value="C:membrane"/>
    <property type="evidence" value="ECO:0007669"/>
    <property type="project" value="UniProtKB-SubCell"/>
</dbReference>
<accession>A0A0H2S8Y8</accession>
<dbReference type="FunCoup" id="A0A0H2S8Y8">
    <property type="interactions" value="44"/>
</dbReference>
<dbReference type="Proteomes" id="UP000053477">
    <property type="component" value="Unassembled WGS sequence"/>
</dbReference>
<dbReference type="InParanoid" id="A0A0H2S8Y8"/>
<organism evidence="9 10">
    <name type="scientific">Schizopora paradoxa</name>
    <dbReference type="NCBI Taxonomy" id="27342"/>
    <lineage>
        <taxon>Eukaryota</taxon>
        <taxon>Fungi</taxon>
        <taxon>Dikarya</taxon>
        <taxon>Basidiomycota</taxon>
        <taxon>Agaricomycotina</taxon>
        <taxon>Agaricomycetes</taxon>
        <taxon>Hymenochaetales</taxon>
        <taxon>Schizoporaceae</taxon>
        <taxon>Schizopora</taxon>
    </lineage>
</organism>
<feature type="transmembrane region" description="Helical" evidence="8">
    <location>
        <begin position="124"/>
        <end position="145"/>
    </location>
</feature>
<dbReference type="GO" id="GO:0038023">
    <property type="term" value="F:signaling receptor activity"/>
    <property type="evidence" value="ECO:0007669"/>
    <property type="project" value="TreeGrafter"/>
</dbReference>
<dbReference type="AlphaFoldDB" id="A0A0H2S8Y8"/>
<keyword evidence="4 8" id="KW-1133">Transmembrane helix</keyword>
<dbReference type="OrthoDB" id="529367at2759"/>
<keyword evidence="10" id="KW-1185">Reference proteome</keyword>
<sequence>MDGAEVQARRRNPRSSSSSNVISNVTETIERAEHNVAEAIETLKTLTWHQLEEWQKDNEYITRGYRRIQNSWEGCLHSVFGYLHNETVNIHSHLWGAVMFGSFLLLNEYVVLSKYPSTTLLDTFMVSIFLCAAVLCLSFSTLYHISGSHSHSVSTQCHVFDYSGIIIMIVGSFFPCLYYAFYCDSHLQTFYMSLIVLSGAGATYVVLSPEYGKPSHIGARTKVFIGLGLSAVIPISHALLKHGIREAREDMGVDWILASAALYIGGALLYANRIPERFSPGTFDYFFASHQIFHVCVVLAALAHYASVLTVIDHWHARHSGTCPAVS</sequence>
<dbReference type="InterPro" id="IPR004254">
    <property type="entry name" value="AdipoR/HlyIII-related"/>
</dbReference>
<feature type="binding site" evidence="6">
    <location>
        <position position="290"/>
    </location>
    <ligand>
        <name>Zn(2+)</name>
        <dbReference type="ChEBI" id="CHEBI:29105"/>
    </ligand>
</feature>
<reference evidence="9 10" key="1">
    <citation type="submission" date="2015-04" db="EMBL/GenBank/DDBJ databases">
        <title>Complete genome sequence of Schizopora paradoxa KUC8140, a cosmopolitan wood degrader in East Asia.</title>
        <authorList>
            <consortium name="DOE Joint Genome Institute"/>
            <person name="Min B."/>
            <person name="Park H."/>
            <person name="Jang Y."/>
            <person name="Kim J.-J."/>
            <person name="Kim K.H."/>
            <person name="Pangilinan J."/>
            <person name="Lipzen A."/>
            <person name="Riley R."/>
            <person name="Grigoriev I.V."/>
            <person name="Spatafora J.W."/>
            <person name="Choi I.-G."/>
        </authorList>
    </citation>
    <scope>NUCLEOTIDE SEQUENCE [LARGE SCALE GENOMIC DNA]</scope>
    <source>
        <strain evidence="9 10">KUC8140</strain>
    </source>
</reference>
<evidence type="ECO:0000256" key="5">
    <source>
        <dbReference type="ARBA" id="ARBA00023136"/>
    </source>
</evidence>
<evidence type="ECO:0000256" key="4">
    <source>
        <dbReference type="ARBA" id="ARBA00022989"/>
    </source>
</evidence>
<dbReference type="Pfam" id="PF03006">
    <property type="entry name" value="HlyIII"/>
    <property type="match status" value="1"/>
</dbReference>
<dbReference type="PANTHER" id="PTHR20855:SF52">
    <property type="entry name" value="ADIPONECTIN RECEPTOR PROTEIN"/>
    <property type="match status" value="1"/>
</dbReference>
<comment type="similarity">
    <text evidence="2">Belongs to the ADIPOR family.</text>
</comment>
<dbReference type="GO" id="GO:0046872">
    <property type="term" value="F:metal ion binding"/>
    <property type="evidence" value="ECO:0007669"/>
    <property type="project" value="UniProtKB-KW"/>
</dbReference>
<comment type="subcellular location">
    <subcellularLocation>
        <location evidence="1">Membrane</location>
        <topology evidence="1">Multi-pass membrane protein</topology>
    </subcellularLocation>
</comment>
<evidence type="ECO:0000256" key="1">
    <source>
        <dbReference type="ARBA" id="ARBA00004141"/>
    </source>
</evidence>
<keyword evidence="5 8" id="KW-0472">Membrane</keyword>
<proteinExistence type="inferred from homology"/>
<feature type="region of interest" description="Disordered" evidence="7">
    <location>
        <begin position="1"/>
        <end position="21"/>
    </location>
</feature>
<keyword evidence="3 8" id="KW-0812">Transmembrane</keyword>
<feature type="binding site" evidence="6">
    <location>
        <position position="144"/>
    </location>
    <ligand>
        <name>Zn(2+)</name>
        <dbReference type="ChEBI" id="CHEBI:29105"/>
    </ligand>
</feature>
<evidence type="ECO:0000313" key="10">
    <source>
        <dbReference type="Proteomes" id="UP000053477"/>
    </source>
</evidence>
<evidence type="ECO:0000256" key="6">
    <source>
        <dbReference type="PIRSR" id="PIRSR604254-1"/>
    </source>
</evidence>
<feature type="transmembrane region" description="Helical" evidence="8">
    <location>
        <begin position="189"/>
        <end position="207"/>
    </location>
</feature>
<evidence type="ECO:0000256" key="8">
    <source>
        <dbReference type="SAM" id="Phobius"/>
    </source>
</evidence>
<feature type="binding site" evidence="6">
    <location>
        <position position="294"/>
    </location>
    <ligand>
        <name>Zn(2+)</name>
        <dbReference type="ChEBI" id="CHEBI:29105"/>
    </ligand>
</feature>
<evidence type="ECO:0000313" key="9">
    <source>
        <dbReference type="EMBL" id="KLO13316.1"/>
    </source>
</evidence>
<feature type="transmembrane region" description="Helical" evidence="8">
    <location>
        <begin position="291"/>
        <end position="312"/>
    </location>
</feature>
<feature type="transmembrane region" description="Helical" evidence="8">
    <location>
        <begin position="165"/>
        <end position="182"/>
    </location>
</feature>
<dbReference type="PANTHER" id="PTHR20855">
    <property type="entry name" value="ADIPOR/PROGESTIN RECEPTOR-RELATED"/>
    <property type="match status" value="1"/>
</dbReference>
<dbReference type="EMBL" id="KQ085961">
    <property type="protein sequence ID" value="KLO13316.1"/>
    <property type="molecule type" value="Genomic_DNA"/>
</dbReference>
<gene>
    <name evidence="9" type="ORF">SCHPADRAFT_874190</name>
</gene>
<name>A0A0H2S8Y8_9AGAM</name>
<feature type="transmembrane region" description="Helical" evidence="8">
    <location>
        <begin position="252"/>
        <end position="271"/>
    </location>
</feature>
<keyword evidence="6" id="KW-0479">Metal-binding</keyword>
<evidence type="ECO:0000256" key="7">
    <source>
        <dbReference type="SAM" id="MobiDB-lite"/>
    </source>
</evidence>
<protein>
    <submittedName>
        <fullName evidence="9">HlyIII-domain-containing protein</fullName>
    </submittedName>
</protein>
<evidence type="ECO:0000256" key="3">
    <source>
        <dbReference type="ARBA" id="ARBA00022692"/>
    </source>
</evidence>
<feature type="transmembrane region" description="Helical" evidence="8">
    <location>
        <begin position="219"/>
        <end position="240"/>
    </location>
</feature>
<evidence type="ECO:0000256" key="2">
    <source>
        <dbReference type="ARBA" id="ARBA00007018"/>
    </source>
</evidence>
<dbReference type="STRING" id="27342.A0A0H2S8Y8"/>
<dbReference type="GO" id="GO:0006882">
    <property type="term" value="P:intracellular zinc ion homeostasis"/>
    <property type="evidence" value="ECO:0007669"/>
    <property type="project" value="TreeGrafter"/>
</dbReference>
<keyword evidence="6" id="KW-0862">Zinc</keyword>